<feature type="chain" id="PRO_5029706652" evidence="2">
    <location>
        <begin position="25"/>
        <end position="291"/>
    </location>
</feature>
<dbReference type="Proteomes" id="UP000591131">
    <property type="component" value="Unassembled WGS sequence"/>
</dbReference>
<keyword evidence="4" id="KW-1185">Reference proteome</keyword>
<feature type="signal peptide" evidence="2">
    <location>
        <begin position="1"/>
        <end position="24"/>
    </location>
</feature>
<proteinExistence type="predicted"/>
<gene>
    <name evidence="3" type="ORF">FOL47_007777</name>
</gene>
<evidence type="ECO:0000256" key="2">
    <source>
        <dbReference type="SAM" id="SignalP"/>
    </source>
</evidence>
<organism evidence="3 4">
    <name type="scientific">Perkinsus chesapeaki</name>
    <name type="common">Clam parasite</name>
    <name type="synonym">Perkinsus andrewsi</name>
    <dbReference type="NCBI Taxonomy" id="330153"/>
    <lineage>
        <taxon>Eukaryota</taxon>
        <taxon>Sar</taxon>
        <taxon>Alveolata</taxon>
        <taxon>Perkinsozoa</taxon>
        <taxon>Perkinsea</taxon>
        <taxon>Perkinsida</taxon>
        <taxon>Perkinsidae</taxon>
        <taxon>Perkinsus</taxon>
    </lineage>
</organism>
<comment type="caution">
    <text evidence="3">The sequence shown here is derived from an EMBL/GenBank/DDBJ whole genome shotgun (WGS) entry which is preliminary data.</text>
</comment>
<protein>
    <submittedName>
        <fullName evidence="3">Uncharacterized protein</fullName>
    </submittedName>
</protein>
<evidence type="ECO:0000313" key="4">
    <source>
        <dbReference type="Proteomes" id="UP000591131"/>
    </source>
</evidence>
<name>A0A7J6LI44_PERCH</name>
<feature type="region of interest" description="Disordered" evidence="1">
    <location>
        <begin position="20"/>
        <end position="141"/>
    </location>
</feature>
<dbReference type="AlphaFoldDB" id="A0A7J6LI44"/>
<sequence>MHLAAIALSFIASIALQGCGPSKSTPKTTAAPTATKAANSTTTSSTTTTSTTHTTTTSRRTTRPPTTTSTTTTRRTTRPPTTTSTTTTTRRTTRPPTTTSTTTTTRRTTRPPTTTSTADTTETPTTQTVSAPSVWPTTIPDLTTIPLPDNVDERLQHDFDRIPELADRLKATLEEASRLGGAGEIPDVVKNQIDNAFQMAHELDFDVNDASERMEGPGSGISFPSYEHVSKAFPQTQFDVGVHPSINLKPLSRSDFPSYREVSEELHGARSGWPSAGLGLYPHRNLRGSRQ</sequence>
<evidence type="ECO:0000313" key="3">
    <source>
        <dbReference type="EMBL" id="KAF4658944.1"/>
    </source>
</evidence>
<reference evidence="3 4" key="1">
    <citation type="submission" date="2020-04" db="EMBL/GenBank/DDBJ databases">
        <title>Perkinsus chesapeaki whole genome sequence.</title>
        <authorList>
            <person name="Bogema D.R."/>
        </authorList>
    </citation>
    <scope>NUCLEOTIDE SEQUENCE [LARGE SCALE GENOMIC DNA]</scope>
    <source>
        <strain evidence="3">ATCC PRA-425</strain>
    </source>
</reference>
<dbReference type="EMBL" id="JAAPAO010000473">
    <property type="protein sequence ID" value="KAF4658944.1"/>
    <property type="molecule type" value="Genomic_DNA"/>
</dbReference>
<keyword evidence="2" id="KW-0732">Signal</keyword>
<accession>A0A7J6LI44</accession>
<evidence type="ECO:0000256" key="1">
    <source>
        <dbReference type="SAM" id="MobiDB-lite"/>
    </source>
</evidence>